<accession>A0A4Q2UIH7</accession>
<protein>
    <submittedName>
        <fullName evidence="3">TPM domain-containing protein</fullName>
    </submittedName>
</protein>
<sequence length="291" mass="31068">MARRTRTNSPTTFRLIINSVNVLTRLFRLISQTGSVALLLILLAPSLRAQVSSADSVIPARPNPPRLVNDFVGALSRSERDQLEQKLRAYNDSTSNQITVVIVRTTEPYPIGDFAFRVGRKWGVGQKGKNNGLVLAWATQTRKIYIATGYGLEGAIPDAIAKRIISNTLVPAFKQEQYYQGLDAATTEIIRRAQGEYQAEPRSGNDSDGFGILIWVFIIFVIIFLISRRNKGGGSNRNRGGGFFPPVFFPTSTYSGWGGSSGGGGGFGGGGGSFGGFGGGSFGGGGAGGDY</sequence>
<gene>
    <name evidence="3" type="ORF">EQG79_24740</name>
</gene>
<keyword evidence="1" id="KW-0812">Transmembrane</keyword>
<dbReference type="PANTHER" id="PTHR30373">
    <property type="entry name" value="UPF0603 PROTEIN YGCG"/>
    <property type="match status" value="1"/>
</dbReference>
<dbReference type="InterPro" id="IPR007621">
    <property type="entry name" value="TPM_dom"/>
</dbReference>
<dbReference type="Gene3D" id="3.10.310.50">
    <property type="match status" value="1"/>
</dbReference>
<evidence type="ECO:0000313" key="4">
    <source>
        <dbReference type="Proteomes" id="UP000290407"/>
    </source>
</evidence>
<organism evidence="3 4">
    <name type="scientific">Spirosoma sordidisoli</name>
    <dbReference type="NCBI Taxonomy" id="2502893"/>
    <lineage>
        <taxon>Bacteria</taxon>
        <taxon>Pseudomonadati</taxon>
        <taxon>Bacteroidota</taxon>
        <taxon>Cytophagia</taxon>
        <taxon>Cytophagales</taxon>
        <taxon>Cytophagaceae</taxon>
        <taxon>Spirosoma</taxon>
    </lineage>
</organism>
<feature type="transmembrane region" description="Helical" evidence="1">
    <location>
        <begin position="209"/>
        <end position="227"/>
    </location>
</feature>
<dbReference type="PANTHER" id="PTHR30373:SF2">
    <property type="entry name" value="UPF0603 PROTEIN YGCG"/>
    <property type="match status" value="1"/>
</dbReference>
<dbReference type="Pfam" id="PF04536">
    <property type="entry name" value="TPM_phosphatase"/>
    <property type="match status" value="1"/>
</dbReference>
<keyword evidence="4" id="KW-1185">Reference proteome</keyword>
<evidence type="ECO:0000259" key="2">
    <source>
        <dbReference type="Pfam" id="PF04536"/>
    </source>
</evidence>
<feature type="domain" description="TPM" evidence="2">
    <location>
        <begin position="68"/>
        <end position="191"/>
    </location>
</feature>
<keyword evidence="1" id="KW-1133">Transmembrane helix</keyword>
<comment type="caution">
    <text evidence="3">The sequence shown here is derived from an EMBL/GenBank/DDBJ whole genome shotgun (WGS) entry which is preliminary data.</text>
</comment>
<dbReference type="EMBL" id="SBLB01000008">
    <property type="protein sequence ID" value="RYC67325.1"/>
    <property type="molecule type" value="Genomic_DNA"/>
</dbReference>
<keyword evidence="1" id="KW-0472">Membrane</keyword>
<reference evidence="3 4" key="1">
    <citation type="submission" date="2019-01" db="EMBL/GenBank/DDBJ databases">
        <title>Spirosoma flava sp. nov., a propanil-degrading bacterium isolated from herbicide-contaminated soil.</title>
        <authorList>
            <person name="Zhang L."/>
            <person name="Jiang J.-D."/>
        </authorList>
    </citation>
    <scope>NUCLEOTIDE SEQUENCE [LARGE SCALE GENOMIC DNA]</scope>
    <source>
        <strain evidence="3 4">TY50</strain>
    </source>
</reference>
<dbReference type="Proteomes" id="UP000290407">
    <property type="component" value="Unassembled WGS sequence"/>
</dbReference>
<evidence type="ECO:0000313" key="3">
    <source>
        <dbReference type="EMBL" id="RYC67325.1"/>
    </source>
</evidence>
<evidence type="ECO:0000256" key="1">
    <source>
        <dbReference type="SAM" id="Phobius"/>
    </source>
</evidence>
<proteinExistence type="predicted"/>
<name>A0A4Q2UIH7_9BACT</name>
<dbReference type="AlphaFoldDB" id="A0A4Q2UIH7"/>